<protein>
    <submittedName>
        <fullName evidence="1">Uncharacterized protein</fullName>
    </submittedName>
</protein>
<gene>
    <name evidence="1" type="ORF">SLEP1_g18339</name>
</gene>
<dbReference type="AlphaFoldDB" id="A0AAV5IX26"/>
<dbReference type="EMBL" id="BPVZ01000025">
    <property type="protein sequence ID" value="GKV06441.1"/>
    <property type="molecule type" value="Genomic_DNA"/>
</dbReference>
<sequence length="51" mass="5753">MLQIYLHEATNANPFSNPQSTHTSGKGQVLCESIRLLENENLDLKHVSFLL</sequence>
<dbReference type="Proteomes" id="UP001054252">
    <property type="component" value="Unassembled WGS sequence"/>
</dbReference>
<accession>A0AAV5IX26</accession>
<organism evidence="1 2">
    <name type="scientific">Rubroshorea leprosula</name>
    <dbReference type="NCBI Taxonomy" id="152421"/>
    <lineage>
        <taxon>Eukaryota</taxon>
        <taxon>Viridiplantae</taxon>
        <taxon>Streptophyta</taxon>
        <taxon>Embryophyta</taxon>
        <taxon>Tracheophyta</taxon>
        <taxon>Spermatophyta</taxon>
        <taxon>Magnoliopsida</taxon>
        <taxon>eudicotyledons</taxon>
        <taxon>Gunneridae</taxon>
        <taxon>Pentapetalae</taxon>
        <taxon>rosids</taxon>
        <taxon>malvids</taxon>
        <taxon>Malvales</taxon>
        <taxon>Dipterocarpaceae</taxon>
        <taxon>Rubroshorea</taxon>
    </lineage>
</organism>
<evidence type="ECO:0000313" key="2">
    <source>
        <dbReference type="Proteomes" id="UP001054252"/>
    </source>
</evidence>
<evidence type="ECO:0000313" key="1">
    <source>
        <dbReference type="EMBL" id="GKV06441.1"/>
    </source>
</evidence>
<proteinExistence type="predicted"/>
<keyword evidence="2" id="KW-1185">Reference proteome</keyword>
<name>A0AAV5IX26_9ROSI</name>
<reference evidence="1 2" key="1">
    <citation type="journal article" date="2021" name="Commun. Biol.">
        <title>The genome of Shorea leprosula (Dipterocarpaceae) highlights the ecological relevance of drought in aseasonal tropical rainforests.</title>
        <authorList>
            <person name="Ng K.K.S."/>
            <person name="Kobayashi M.J."/>
            <person name="Fawcett J.A."/>
            <person name="Hatakeyama M."/>
            <person name="Paape T."/>
            <person name="Ng C.H."/>
            <person name="Ang C.C."/>
            <person name="Tnah L.H."/>
            <person name="Lee C.T."/>
            <person name="Nishiyama T."/>
            <person name="Sese J."/>
            <person name="O'Brien M.J."/>
            <person name="Copetti D."/>
            <person name="Mohd Noor M.I."/>
            <person name="Ong R.C."/>
            <person name="Putra M."/>
            <person name="Sireger I.Z."/>
            <person name="Indrioko S."/>
            <person name="Kosugi Y."/>
            <person name="Izuno A."/>
            <person name="Isagi Y."/>
            <person name="Lee S.L."/>
            <person name="Shimizu K.K."/>
        </authorList>
    </citation>
    <scope>NUCLEOTIDE SEQUENCE [LARGE SCALE GENOMIC DNA]</scope>
    <source>
        <strain evidence="1">214</strain>
    </source>
</reference>
<comment type="caution">
    <text evidence="1">The sequence shown here is derived from an EMBL/GenBank/DDBJ whole genome shotgun (WGS) entry which is preliminary data.</text>
</comment>